<feature type="transmembrane region" description="Helical" evidence="6">
    <location>
        <begin position="261"/>
        <end position="281"/>
    </location>
</feature>
<evidence type="ECO:0000256" key="5">
    <source>
        <dbReference type="ARBA" id="ARBA00023136"/>
    </source>
</evidence>
<reference evidence="9" key="1">
    <citation type="submission" date="2013-06" db="EMBL/GenBank/DDBJ databases">
        <authorList>
            <person name="Zhao Q."/>
        </authorList>
    </citation>
    <scope>NUCLEOTIDE SEQUENCE</scope>
    <source>
        <strain evidence="9">cv. W1943</strain>
    </source>
</reference>
<feature type="domain" description="EamA" evidence="7">
    <location>
        <begin position="8"/>
        <end position="147"/>
    </location>
</feature>
<comment type="similarity">
    <text evidence="2 6">Belongs to the drug/metabolite transporter (DMT) superfamily. Plant drug/metabolite exporter (P-DME) (TC 2.A.7.4) family.</text>
</comment>
<dbReference type="AlphaFoldDB" id="A0A0E0RDD6"/>
<accession>A0A0E0RDD6</accession>
<dbReference type="PANTHER" id="PTHR31218">
    <property type="entry name" value="WAT1-RELATED PROTEIN"/>
    <property type="match status" value="1"/>
</dbReference>
<evidence type="ECO:0000256" key="2">
    <source>
        <dbReference type="ARBA" id="ARBA00007635"/>
    </source>
</evidence>
<dbReference type="EnsemblPlants" id="ORUFI12G02280.1">
    <property type="protein sequence ID" value="ORUFI12G02280.1"/>
    <property type="gene ID" value="ORUFI12G02280"/>
</dbReference>
<evidence type="ECO:0000256" key="6">
    <source>
        <dbReference type="RuleBase" id="RU363077"/>
    </source>
</evidence>
<dbReference type="InterPro" id="IPR037185">
    <property type="entry name" value="EmrE-like"/>
</dbReference>
<evidence type="ECO:0000313" key="8">
    <source>
        <dbReference type="EnsemblPlants" id="ORUFI12G02280.1"/>
    </source>
</evidence>
<dbReference type="InterPro" id="IPR030184">
    <property type="entry name" value="WAT1-related"/>
</dbReference>
<protein>
    <recommendedName>
        <fullName evidence="6">WAT1-related protein</fullName>
    </recommendedName>
</protein>
<name>A0A0E0RDD6_ORYRU</name>
<feature type="transmembrane region" description="Helical" evidence="6">
    <location>
        <begin position="68"/>
        <end position="89"/>
    </location>
</feature>
<evidence type="ECO:0000256" key="4">
    <source>
        <dbReference type="ARBA" id="ARBA00022989"/>
    </source>
</evidence>
<evidence type="ECO:0000259" key="7">
    <source>
        <dbReference type="Pfam" id="PF00892"/>
    </source>
</evidence>
<dbReference type="Proteomes" id="UP000008022">
    <property type="component" value="Unassembled WGS sequence"/>
</dbReference>
<reference evidence="8" key="2">
    <citation type="submission" date="2015-06" db="UniProtKB">
        <authorList>
            <consortium name="EnsemblPlants"/>
        </authorList>
    </citation>
    <scope>IDENTIFICATION</scope>
</reference>
<dbReference type="OMA" id="WCLWIIL"/>
<keyword evidence="4 6" id="KW-1133">Transmembrane helix</keyword>
<dbReference type="eggNOG" id="ENOG502QUJ3">
    <property type="taxonomic scope" value="Eukaryota"/>
</dbReference>
<evidence type="ECO:0000313" key="9">
    <source>
        <dbReference type="Proteomes" id="UP000008022"/>
    </source>
</evidence>
<feature type="transmembrane region" description="Helical" evidence="6">
    <location>
        <begin position="287"/>
        <end position="305"/>
    </location>
</feature>
<comment type="subcellular location">
    <subcellularLocation>
        <location evidence="1 6">Membrane</location>
        <topology evidence="1 6">Multi-pass membrane protein</topology>
    </subcellularLocation>
</comment>
<feature type="transmembrane region" description="Helical" evidence="6">
    <location>
        <begin position="95"/>
        <end position="117"/>
    </location>
</feature>
<evidence type="ECO:0000256" key="1">
    <source>
        <dbReference type="ARBA" id="ARBA00004141"/>
    </source>
</evidence>
<dbReference type="Gramene" id="ORUFI12G02280.1">
    <property type="protein sequence ID" value="ORUFI12G02280.1"/>
    <property type="gene ID" value="ORUFI12G02280"/>
</dbReference>
<proteinExistence type="inferred from homology"/>
<dbReference type="GO" id="GO:0016020">
    <property type="term" value="C:membrane"/>
    <property type="evidence" value="ECO:0007669"/>
    <property type="project" value="UniProtKB-SubCell"/>
</dbReference>
<organism evidence="8 9">
    <name type="scientific">Oryza rufipogon</name>
    <name type="common">Brownbeard rice</name>
    <name type="synonym">Asian wild rice</name>
    <dbReference type="NCBI Taxonomy" id="4529"/>
    <lineage>
        <taxon>Eukaryota</taxon>
        <taxon>Viridiplantae</taxon>
        <taxon>Streptophyta</taxon>
        <taxon>Embryophyta</taxon>
        <taxon>Tracheophyta</taxon>
        <taxon>Spermatophyta</taxon>
        <taxon>Magnoliopsida</taxon>
        <taxon>Liliopsida</taxon>
        <taxon>Poales</taxon>
        <taxon>Poaceae</taxon>
        <taxon>BOP clade</taxon>
        <taxon>Oryzoideae</taxon>
        <taxon>Oryzeae</taxon>
        <taxon>Oryzinae</taxon>
        <taxon>Oryza</taxon>
    </lineage>
</organism>
<feature type="transmembrane region" description="Helical" evidence="6">
    <location>
        <begin position="230"/>
        <end position="249"/>
    </location>
</feature>
<keyword evidence="9" id="KW-1185">Reference proteome</keyword>
<keyword evidence="3 6" id="KW-0812">Transmembrane</keyword>
<feature type="domain" description="EamA" evidence="7">
    <location>
        <begin position="183"/>
        <end position="304"/>
    </location>
</feature>
<sequence length="357" mass="39724">MVKASMKPYFVAIVVQLIYTGMFVISKAAFNHGMNIYIFVFYRQEVGSLILLPAALLQRRSARPAMTLGVLIKLFFCALIGITLGVNLYHVSLKFTSATVASAVDSSLPAITFFLADRTEYVKLRSSSGIAKVTSVALCLAGVFTIVFFTGPSISPINHHRAFASDTSSKTVVPRGVWIKWTFLMAAVQKEYPDKMVVTVTQCLFSTMQSFVVAVVAERDFSRWKLRFDISLLAILYSGVMVTGVSYYLQTWCLEMRGPMFFASWTPLCFVFTIFCSSFFLGEIVHLGNILGGILLVASLYTMLWGKSKEGNETDDVTDDDIEKSTHIYPREQQHTTTDQAKESMLTSSAALHVQEL</sequence>
<dbReference type="InterPro" id="IPR000620">
    <property type="entry name" value="EamA_dom"/>
</dbReference>
<dbReference type="HOGENOM" id="CLU_025359_1_0_1"/>
<feature type="transmembrane region" description="Helical" evidence="6">
    <location>
        <begin position="9"/>
        <end position="30"/>
    </location>
</feature>
<feature type="transmembrane region" description="Helical" evidence="6">
    <location>
        <begin position="129"/>
        <end position="149"/>
    </location>
</feature>
<keyword evidence="5 6" id="KW-0472">Membrane</keyword>
<dbReference type="SUPFAM" id="SSF103481">
    <property type="entry name" value="Multidrug resistance efflux transporter EmrE"/>
    <property type="match status" value="2"/>
</dbReference>
<dbReference type="GO" id="GO:0022857">
    <property type="term" value="F:transmembrane transporter activity"/>
    <property type="evidence" value="ECO:0007669"/>
    <property type="project" value="InterPro"/>
</dbReference>
<evidence type="ECO:0000256" key="3">
    <source>
        <dbReference type="ARBA" id="ARBA00022692"/>
    </source>
</evidence>
<dbReference type="Pfam" id="PF00892">
    <property type="entry name" value="EamA"/>
    <property type="match status" value="2"/>
</dbReference>
<feature type="transmembrane region" description="Helical" evidence="6">
    <location>
        <begin position="36"/>
        <end position="56"/>
    </location>
</feature>